<dbReference type="Proteomes" id="UP000095280">
    <property type="component" value="Unplaced"/>
</dbReference>
<keyword evidence="4" id="KW-0479">Metal-binding</keyword>
<organism evidence="10 11">
    <name type="scientific">Macrostomum lignano</name>
    <dbReference type="NCBI Taxonomy" id="282301"/>
    <lineage>
        <taxon>Eukaryota</taxon>
        <taxon>Metazoa</taxon>
        <taxon>Spiralia</taxon>
        <taxon>Lophotrochozoa</taxon>
        <taxon>Platyhelminthes</taxon>
        <taxon>Rhabditophora</taxon>
        <taxon>Macrostomorpha</taxon>
        <taxon>Macrostomida</taxon>
        <taxon>Macrostomidae</taxon>
        <taxon>Macrostomum</taxon>
    </lineage>
</organism>
<evidence type="ECO:0000256" key="5">
    <source>
        <dbReference type="ARBA" id="ARBA00022801"/>
    </source>
</evidence>
<comment type="subcellular location">
    <subcellularLocation>
        <location evidence="2">Mitochondrion</location>
    </subcellularLocation>
</comment>
<dbReference type="PANTHER" id="PTHR11851:SF149">
    <property type="entry name" value="GH01077P"/>
    <property type="match status" value="1"/>
</dbReference>
<dbReference type="InterPro" id="IPR011765">
    <property type="entry name" value="Pept_M16_N"/>
</dbReference>
<keyword evidence="8" id="KW-0496">Mitochondrion</keyword>
<dbReference type="PROSITE" id="PS00143">
    <property type="entry name" value="INSULINASE"/>
    <property type="match status" value="1"/>
</dbReference>
<evidence type="ECO:0000256" key="6">
    <source>
        <dbReference type="ARBA" id="ARBA00022833"/>
    </source>
</evidence>
<reference evidence="11" key="1">
    <citation type="submission" date="2016-11" db="UniProtKB">
        <authorList>
            <consortium name="WormBaseParasite"/>
        </authorList>
    </citation>
    <scope>IDENTIFICATION</scope>
</reference>
<comment type="cofactor">
    <cofactor evidence="1">
        <name>Zn(2+)</name>
        <dbReference type="ChEBI" id="CHEBI:29105"/>
    </cofactor>
</comment>
<sequence length="481" mass="53111">MILFNKVFRNRLFSYNSLSSLVRQFSQYATASVSPSIAKVPEARISQLDNGMRVASENWGTPTCTVGVWVDAGSRFETDYTNGAAHFLEHMAFKGTRSRSQQDIELDVENRGAHLNAYTSREMTVYYAKCFSRDLPWAVAILADILRNSTFEEAQIERERGVILREMQEVETNLQEVVFDYLHAVAYQSTPLSRTILGPVENVKSLRRQDLQQYVADHYRPQRMVVAAAGAIDHTELNDLCRRHFGSMPAVEASPGAVDQTPVRFSGSSILDPDDQLPFAHVALAVEGPGWSSADTVPLMLASAYIGSWDRAQGGGSGSGGSAAARLAKRARDTYGGGVLSYQSFFTCYTDTSLWGMHAVANKESVGRFLADFQADWRRLARGIEPADLACTRDALLTSLYLQLDGTTPACEELGRHVLCYGRRVPLAELEERIMRVTPESLAEVVGQYVYDRCPALAAVGPTGDLPDYAVIRRGMFSGDK</sequence>
<evidence type="ECO:0000313" key="11">
    <source>
        <dbReference type="WBParaSite" id="maker-uti_cns_0001145-snap-gene-0.29-mRNA-1"/>
    </source>
</evidence>
<evidence type="ECO:0000313" key="10">
    <source>
        <dbReference type="Proteomes" id="UP000095280"/>
    </source>
</evidence>
<dbReference type="OrthoDB" id="10251424at2759"/>
<dbReference type="FunFam" id="3.30.830.10:FF:000002">
    <property type="entry name" value="Mitochondrial-processing peptidase subunit beta"/>
    <property type="match status" value="1"/>
</dbReference>
<dbReference type="InterPro" id="IPR007863">
    <property type="entry name" value="Peptidase_M16_C"/>
</dbReference>
<protein>
    <submittedName>
        <fullName evidence="11">Mitochondrial-processing peptidase subunit beta</fullName>
    </submittedName>
</protein>
<accession>A0A1I8G9E5</accession>
<dbReference type="GO" id="GO:0006627">
    <property type="term" value="P:protein processing involved in protein targeting to mitochondrion"/>
    <property type="evidence" value="ECO:0007669"/>
    <property type="project" value="TreeGrafter"/>
</dbReference>
<evidence type="ECO:0000256" key="4">
    <source>
        <dbReference type="ARBA" id="ARBA00022723"/>
    </source>
</evidence>
<evidence type="ECO:0000256" key="3">
    <source>
        <dbReference type="ARBA" id="ARBA00022670"/>
    </source>
</evidence>
<dbReference type="Pfam" id="PF05193">
    <property type="entry name" value="Peptidase_M16_C"/>
    <property type="match status" value="1"/>
</dbReference>
<dbReference type="GO" id="GO:0046872">
    <property type="term" value="F:metal ion binding"/>
    <property type="evidence" value="ECO:0007669"/>
    <property type="project" value="UniProtKB-KW"/>
</dbReference>
<dbReference type="InterPro" id="IPR011249">
    <property type="entry name" value="Metalloenz_LuxS/M16"/>
</dbReference>
<evidence type="ECO:0000256" key="2">
    <source>
        <dbReference type="ARBA" id="ARBA00004173"/>
    </source>
</evidence>
<dbReference type="GO" id="GO:0004222">
    <property type="term" value="F:metalloendopeptidase activity"/>
    <property type="evidence" value="ECO:0007669"/>
    <property type="project" value="InterPro"/>
</dbReference>
<keyword evidence="7" id="KW-0482">Metalloprotease</keyword>
<dbReference type="GO" id="GO:0005739">
    <property type="term" value="C:mitochondrion"/>
    <property type="evidence" value="ECO:0007669"/>
    <property type="project" value="UniProtKB-SubCell"/>
</dbReference>
<dbReference type="InterPro" id="IPR001431">
    <property type="entry name" value="Pept_M16_Zn_BS"/>
</dbReference>
<evidence type="ECO:0000256" key="9">
    <source>
        <dbReference type="RuleBase" id="RU004447"/>
    </source>
</evidence>
<evidence type="ECO:0000256" key="8">
    <source>
        <dbReference type="ARBA" id="ARBA00023128"/>
    </source>
</evidence>
<comment type="similarity">
    <text evidence="9">Belongs to the peptidase M16 family.</text>
</comment>
<keyword evidence="3" id="KW-0645">Protease</keyword>
<dbReference type="InterPro" id="IPR050361">
    <property type="entry name" value="MPP/UQCRC_Complex"/>
</dbReference>
<dbReference type="Gene3D" id="3.30.830.10">
    <property type="entry name" value="Metalloenzyme, LuxS/M16 peptidase-like"/>
    <property type="match status" value="2"/>
</dbReference>
<evidence type="ECO:0000256" key="7">
    <source>
        <dbReference type="ARBA" id="ARBA00023049"/>
    </source>
</evidence>
<dbReference type="Pfam" id="PF00675">
    <property type="entry name" value="Peptidase_M16"/>
    <property type="match status" value="1"/>
</dbReference>
<dbReference type="AlphaFoldDB" id="A0A1I8G9E5"/>
<dbReference type="STRING" id="282301.A0A1I8G9E5"/>
<name>A0A1I8G9E5_9PLAT</name>
<keyword evidence="10" id="KW-1185">Reference proteome</keyword>
<keyword evidence="6" id="KW-0862">Zinc</keyword>
<evidence type="ECO:0000256" key="1">
    <source>
        <dbReference type="ARBA" id="ARBA00001947"/>
    </source>
</evidence>
<proteinExistence type="inferred from homology"/>
<keyword evidence="5" id="KW-0378">Hydrolase</keyword>
<dbReference type="PANTHER" id="PTHR11851">
    <property type="entry name" value="METALLOPROTEASE"/>
    <property type="match status" value="1"/>
</dbReference>
<dbReference type="WBParaSite" id="maker-uti_cns_0001145-snap-gene-0.29-mRNA-1">
    <property type="protein sequence ID" value="maker-uti_cns_0001145-snap-gene-0.29-mRNA-1"/>
    <property type="gene ID" value="maker-uti_cns_0001145-snap-gene-0.29"/>
</dbReference>
<dbReference type="SUPFAM" id="SSF63411">
    <property type="entry name" value="LuxS/MPP-like metallohydrolase"/>
    <property type="match status" value="2"/>
</dbReference>